<dbReference type="STRING" id="638301.HMPREF0444_1124"/>
<accession>C8NGS9</accession>
<dbReference type="EMBL" id="ACKZ01000020">
    <property type="protein sequence ID" value="EEW36906.1"/>
    <property type="molecule type" value="Genomic_DNA"/>
</dbReference>
<evidence type="ECO:0000313" key="3">
    <source>
        <dbReference type="EMBL" id="EEW36906.1"/>
    </source>
</evidence>
<dbReference type="InterPro" id="IPR002052">
    <property type="entry name" value="DNA_methylase_N6_adenine_CS"/>
</dbReference>
<proteinExistence type="predicted"/>
<dbReference type="GO" id="GO:0031167">
    <property type="term" value="P:rRNA methylation"/>
    <property type="evidence" value="ECO:0007669"/>
    <property type="project" value="InterPro"/>
</dbReference>
<dbReference type="AlphaFoldDB" id="C8NGS9"/>
<dbReference type="PANTHER" id="PTHR43542">
    <property type="entry name" value="METHYLTRANSFERASE"/>
    <property type="match status" value="1"/>
</dbReference>
<dbReference type="Proteomes" id="UP000005926">
    <property type="component" value="Unassembled WGS sequence"/>
</dbReference>
<dbReference type="HOGENOM" id="CLU_075826_0_0_9"/>
<dbReference type="Gene3D" id="3.40.50.150">
    <property type="entry name" value="Vaccinia Virus protein VP39"/>
    <property type="match status" value="1"/>
</dbReference>
<evidence type="ECO:0000313" key="4">
    <source>
        <dbReference type="Proteomes" id="UP000005926"/>
    </source>
</evidence>
<keyword evidence="1 3" id="KW-0489">Methyltransferase</keyword>
<dbReference type="PANTHER" id="PTHR43542:SF1">
    <property type="entry name" value="METHYLTRANSFERASE"/>
    <property type="match status" value="1"/>
</dbReference>
<dbReference type="InterPro" id="IPR004398">
    <property type="entry name" value="RNA_MeTrfase_RsmD"/>
</dbReference>
<dbReference type="PIRSF" id="PIRSF004553">
    <property type="entry name" value="CHP00095"/>
    <property type="match status" value="1"/>
</dbReference>
<dbReference type="InterPro" id="IPR029063">
    <property type="entry name" value="SAM-dependent_MTases_sf"/>
</dbReference>
<keyword evidence="4" id="KW-1185">Reference proteome</keyword>
<evidence type="ECO:0000256" key="2">
    <source>
        <dbReference type="ARBA" id="ARBA00022679"/>
    </source>
</evidence>
<dbReference type="PROSITE" id="PS00092">
    <property type="entry name" value="N6_MTASE"/>
    <property type="match status" value="1"/>
</dbReference>
<dbReference type="GeneID" id="78411879"/>
<evidence type="ECO:0000256" key="1">
    <source>
        <dbReference type="ARBA" id="ARBA00022603"/>
    </source>
</evidence>
<comment type="caution">
    <text evidence="3">The sequence shown here is derived from an EMBL/GenBank/DDBJ whole genome shotgun (WGS) entry which is preliminary data.</text>
</comment>
<organism evidence="3 4">
    <name type="scientific">Granulicatella adiacens ATCC 49175</name>
    <dbReference type="NCBI Taxonomy" id="638301"/>
    <lineage>
        <taxon>Bacteria</taxon>
        <taxon>Bacillati</taxon>
        <taxon>Bacillota</taxon>
        <taxon>Bacilli</taxon>
        <taxon>Lactobacillales</taxon>
        <taxon>Carnobacteriaceae</taxon>
        <taxon>Granulicatella</taxon>
    </lineage>
</organism>
<dbReference type="RefSeq" id="WP_005607303.1">
    <property type="nucleotide sequence ID" value="NZ_CP102283.1"/>
</dbReference>
<dbReference type="eggNOG" id="COG0742">
    <property type="taxonomic scope" value="Bacteria"/>
</dbReference>
<dbReference type="SUPFAM" id="SSF53335">
    <property type="entry name" value="S-adenosyl-L-methionine-dependent methyltransferases"/>
    <property type="match status" value="1"/>
</dbReference>
<dbReference type="Pfam" id="PF03602">
    <property type="entry name" value="Cons_hypoth95"/>
    <property type="match status" value="1"/>
</dbReference>
<protein>
    <submittedName>
        <fullName evidence="3">RNA methyltransferase, RsmD family</fullName>
        <ecNumber evidence="3">2.1.1.-</ecNumber>
    </submittedName>
</protein>
<sequence>MRIISGEFGGRRLKAVPGQNTRPTTDKIKESLFNILGGYFDGGVMLDMYSGSGAVAIEAVSRGMDRAFLFENNRLAQKTIEQNIEITKSPEQFHLKRQNVKQGLKTIASDPAFEPFELVFMDPPYRLQEIVKDIEQLQELNLLSSDCVIVCEVDKEVQLPERILEFEQYKLVEYGITALVFFDRASDEEEA</sequence>
<dbReference type="EC" id="2.1.1.-" evidence="3"/>
<dbReference type="GO" id="GO:0008168">
    <property type="term" value="F:methyltransferase activity"/>
    <property type="evidence" value="ECO:0007669"/>
    <property type="project" value="UniProtKB-KW"/>
</dbReference>
<reference evidence="3 4" key="1">
    <citation type="submission" date="2009-08" db="EMBL/GenBank/DDBJ databases">
        <authorList>
            <person name="Muzny D."/>
            <person name="Qin X."/>
            <person name="Deng J."/>
            <person name="Jiang H."/>
            <person name="Liu Y."/>
            <person name="Qu J."/>
            <person name="Song X.-Z."/>
            <person name="Zhang L."/>
            <person name="Thornton R."/>
            <person name="Coyle M."/>
            <person name="Francisco L."/>
            <person name="Jackson L."/>
            <person name="Javaid M."/>
            <person name="Korchina V."/>
            <person name="Kovar C."/>
            <person name="Mata R."/>
            <person name="Mathew T."/>
            <person name="Ngo R."/>
            <person name="Nguyen L."/>
            <person name="Nguyen N."/>
            <person name="Okwuonu G."/>
            <person name="Ongeri F."/>
            <person name="Pham C."/>
            <person name="Simmons D."/>
            <person name="Wilczek-Boney K."/>
            <person name="Hale W."/>
            <person name="Jakkamsetti A."/>
            <person name="Pham P."/>
            <person name="Ruth R."/>
            <person name="San Lucas F."/>
            <person name="Warren J."/>
            <person name="Zhang J."/>
            <person name="Zhao Z."/>
            <person name="Zhou C."/>
            <person name="Zhu D."/>
            <person name="Lee S."/>
            <person name="Bess C."/>
            <person name="Blankenburg K."/>
            <person name="Forbes L."/>
            <person name="Fu Q."/>
            <person name="Gubbala S."/>
            <person name="Hirani K."/>
            <person name="Jayaseelan J.C."/>
            <person name="Lara F."/>
            <person name="Munidasa M."/>
            <person name="Palculict T."/>
            <person name="Patil S."/>
            <person name="Pu L.-L."/>
            <person name="Saada N."/>
            <person name="Tang L."/>
            <person name="Weissenberger G."/>
            <person name="Zhu Y."/>
            <person name="Hemphill L."/>
            <person name="Shang Y."/>
            <person name="Youmans B."/>
            <person name="Ayvaz T."/>
            <person name="Ross M."/>
            <person name="Santibanez J."/>
            <person name="Aqrawi P."/>
            <person name="Gross S."/>
            <person name="Joshi V."/>
            <person name="Fowler G."/>
            <person name="Nazareth L."/>
            <person name="Reid J."/>
            <person name="Worley K."/>
            <person name="Petrosino J."/>
            <person name="Highlander S."/>
            <person name="Gibbs R."/>
        </authorList>
    </citation>
    <scope>NUCLEOTIDE SEQUENCE [LARGE SCALE GENOMIC DNA]</scope>
    <source>
        <strain evidence="3 4">ATCC 49175</strain>
    </source>
</reference>
<gene>
    <name evidence="3" type="ORF">HMPREF0444_1124</name>
</gene>
<dbReference type="GO" id="GO:0003676">
    <property type="term" value="F:nucleic acid binding"/>
    <property type="evidence" value="ECO:0007669"/>
    <property type="project" value="InterPro"/>
</dbReference>
<keyword evidence="2 3" id="KW-0808">Transferase</keyword>
<dbReference type="NCBIfam" id="TIGR00095">
    <property type="entry name" value="16S rRNA (guanine(966)-N(2))-methyltransferase RsmD"/>
    <property type="match status" value="1"/>
</dbReference>
<name>C8NGS9_9LACT</name>